<dbReference type="SMART" id="SM00448">
    <property type="entry name" value="REC"/>
    <property type="match status" value="1"/>
</dbReference>
<dbReference type="SUPFAM" id="SSF52172">
    <property type="entry name" value="CheY-like"/>
    <property type="match status" value="1"/>
</dbReference>
<feature type="domain" description="Response regulatory" evidence="5">
    <location>
        <begin position="12"/>
        <end position="130"/>
    </location>
</feature>
<dbReference type="InterPro" id="IPR001789">
    <property type="entry name" value="Sig_transdc_resp-reg_receiver"/>
</dbReference>
<dbReference type="PANTHER" id="PTHR44688">
    <property type="entry name" value="DNA-BINDING TRANSCRIPTIONAL ACTIVATOR DEVR_DOSR"/>
    <property type="match status" value="1"/>
</dbReference>
<dbReference type="PROSITE" id="PS50110">
    <property type="entry name" value="RESPONSE_REGULATORY"/>
    <property type="match status" value="1"/>
</dbReference>
<dbReference type="EMBL" id="SDLO01000002">
    <property type="protein sequence ID" value="TDK93066.1"/>
    <property type="molecule type" value="Genomic_DNA"/>
</dbReference>
<dbReference type="AlphaFoldDB" id="A0A4R5WQF5"/>
<feature type="modified residue" description="4-aspartylphosphate" evidence="4">
    <location>
        <position position="66"/>
    </location>
</feature>
<proteinExistence type="predicted"/>
<dbReference type="PANTHER" id="PTHR44688:SF16">
    <property type="entry name" value="DNA-BINDING TRANSCRIPTIONAL ACTIVATOR DEVR_DOSR"/>
    <property type="match status" value="1"/>
</dbReference>
<dbReference type="InterPro" id="IPR011006">
    <property type="entry name" value="CheY-like_superfamily"/>
</dbReference>
<dbReference type="Pfam" id="PF00196">
    <property type="entry name" value="GerE"/>
    <property type="match status" value="1"/>
</dbReference>
<dbReference type="SUPFAM" id="SSF46894">
    <property type="entry name" value="C-terminal effector domain of the bipartite response regulators"/>
    <property type="match status" value="1"/>
</dbReference>
<dbReference type="Gene3D" id="3.40.50.2300">
    <property type="match status" value="1"/>
</dbReference>
<protein>
    <submittedName>
        <fullName evidence="6">Response regulator transcription factor</fullName>
    </submittedName>
</protein>
<evidence type="ECO:0000256" key="2">
    <source>
        <dbReference type="ARBA" id="ARBA00023125"/>
    </source>
</evidence>
<keyword evidence="3" id="KW-0804">Transcription</keyword>
<evidence type="ECO:0000256" key="1">
    <source>
        <dbReference type="ARBA" id="ARBA00023015"/>
    </source>
</evidence>
<dbReference type="InterPro" id="IPR036388">
    <property type="entry name" value="WH-like_DNA-bd_sf"/>
</dbReference>
<dbReference type="Proteomes" id="UP000294929">
    <property type="component" value="Unassembled WGS sequence"/>
</dbReference>
<evidence type="ECO:0000259" key="5">
    <source>
        <dbReference type="PROSITE" id="PS50110"/>
    </source>
</evidence>
<keyword evidence="2" id="KW-0238">DNA-binding</keyword>
<gene>
    <name evidence="6" type="ORF">EUA03_03100</name>
</gene>
<organism evidence="6 7">
    <name type="scientific">Mycolicibacterium mucogenicum</name>
    <name type="common">Mycobacterium mucogenicum</name>
    <dbReference type="NCBI Taxonomy" id="56689"/>
    <lineage>
        <taxon>Bacteria</taxon>
        <taxon>Bacillati</taxon>
        <taxon>Actinomycetota</taxon>
        <taxon>Actinomycetes</taxon>
        <taxon>Mycobacteriales</taxon>
        <taxon>Mycobacteriaceae</taxon>
        <taxon>Mycolicibacterium</taxon>
    </lineage>
</organism>
<dbReference type="SMART" id="SM00421">
    <property type="entry name" value="HTH_LUXR"/>
    <property type="match status" value="1"/>
</dbReference>
<sequence length="225" mass="24155">MPLPDMHSEALGIAVVDDHDIIHTGVAAQCAQADPPVGVVSSHLTAESFLIAHPVVTPGLSAVVLDLELRSRKPDFAALTEIVDVGHTVIVYTHLENDEVILRCMDLGAVTYLAKSEGQHHLIEAIRAAGSGEPYIGPRMAAAIWADATIGRPRLTERELEVLSAWFQTESKDVVAKSLYLSPATVKTHLQRIRAKYAAVGRPAPTKAKLVARAVQDGLLGIDQL</sequence>
<evidence type="ECO:0000256" key="4">
    <source>
        <dbReference type="PROSITE-ProRule" id="PRU00169"/>
    </source>
</evidence>
<comment type="caution">
    <text evidence="6">The sequence shown here is derived from an EMBL/GenBank/DDBJ whole genome shotgun (WGS) entry which is preliminary data.</text>
</comment>
<name>A0A4R5WQF5_MYCMU</name>
<dbReference type="Pfam" id="PF00072">
    <property type="entry name" value="Response_reg"/>
    <property type="match status" value="1"/>
</dbReference>
<accession>A0A4R5WQF5</accession>
<dbReference type="GO" id="GO:0006355">
    <property type="term" value="P:regulation of DNA-templated transcription"/>
    <property type="evidence" value="ECO:0007669"/>
    <property type="project" value="InterPro"/>
</dbReference>
<dbReference type="InterPro" id="IPR000792">
    <property type="entry name" value="Tscrpt_reg_LuxR_C"/>
</dbReference>
<dbReference type="InterPro" id="IPR016032">
    <property type="entry name" value="Sig_transdc_resp-reg_C-effctor"/>
</dbReference>
<keyword evidence="1" id="KW-0805">Transcription regulation</keyword>
<keyword evidence="4" id="KW-0597">Phosphoprotein</keyword>
<evidence type="ECO:0000313" key="6">
    <source>
        <dbReference type="EMBL" id="TDK93066.1"/>
    </source>
</evidence>
<dbReference type="Gene3D" id="1.10.10.10">
    <property type="entry name" value="Winged helix-like DNA-binding domain superfamily/Winged helix DNA-binding domain"/>
    <property type="match status" value="1"/>
</dbReference>
<reference evidence="6 7" key="1">
    <citation type="submission" date="2019-01" db="EMBL/GenBank/DDBJ databases">
        <title>High-quality-draft genome sequences of five non-tuberculosis mycobacteriaceae isolated from a nosocomial environment.</title>
        <authorList>
            <person name="Tiago I."/>
            <person name="Alarico S."/>
            <person name="Pereira S.G."/>
            <person name="Coelho C."/>
            <person name="Maranha A."/>
            <person name="Empadinhas N."/>
        </authorList>
    </citation>
    <scope>NUCLEOTIDE SEQUENCE [LARGE SCALE GENOMIC DNA]</scope>
    <source>
        <strain evidence="6 7">24AIII</strain>
    </source>
</reference>
<evidence type="ECO:0000256" key="3">
    <source>
        <dbReference type="ARBA" id="ARBA00023163"/>
    </source>
</evidence>
<dbReference type="GO" id="GO:0003677">
    <property type="term" value="F:DNA binding"/>
    <property type="evidence" value="ECO:0007669"/>
    <property type="project" value="UniProtKB-KW"/>
</dbReference>
<dbReference type="GO" id="GO:0000160">
    <property type="term" value="P:phosphorelay signal transduction system"/>
    <property type="evidence" value="ECO:0007669"/>
    <property type="project" value="InterPro"/>
</dbReference>
<evidence type="ECO:0000313" key="7">
    <source>
        <dbReference type="Proteomes" id="UP000294929"/>
    </source>
</evidence>